<dbReference type="SMART" id="SM00233">
    <property type="entry name" value="PH"/>
    <property type="match status" value="1"/>
</dbReference>
<feature type="compositionally biased region" description="Basic and acidic residues" evidence="2">
    <location>
        <begin position="612"/>
        <end position="624"/>
    </location>
</feature>
<dbReference type="Gene3D" id="2.30.29.30">
    <property type="entry name" value="Pleckstrin-homology domain (PH domain)/Phosphotyrosine-binding domain (PTB)"/>
    <property type="match status" value="1"/>
</dbReference>
<feature type="domain" description="PH" evidence="3">
    <location>
        <begin position="950"/>
        <end position="1053"/>
    </location>
</feature>
<feature type="compositionally biased region" description="Polar residues" evidence="2">
    <location>
        <begin position="58"/>
        <end position="68"/>
    </location>
</feature>
<dbReference type="InterPro" id="IPR003409">
    <property type="entry name" value="MORN"/>
</dbReference>
<dbReference type="Gene3D" id="1.20.900.10">
    <property type="entry name" value="Dbl homology (DH) domain"/>
    <property type="match status" value="1"/>
</dbReference>
<dbReference type="GO" id="GO:0005085">
    <property type="term" value="F:guanyl-nucleotide exchange factor activity"/>
    <property type="evidence" value="ECO:0007669"/>
    <property type="project" value="InterPro"/>
</dbReference>
<dbReference type="Pfam" id="PF02493">
    <property type="entry name" value="MORN"/>
    <property type="match status" value="15"/>
</dbReference>
<evidence type="ECO:0000313" key="5">
    <source>
        <dbReference type="EMBL" id="KAK2565375.1"/>
    </source>
</evidence>
<dbReference type="PROSITE" id="PS50010">
    <property type="entry name" value="DH_2"/>
    <property type="match status" value="1"/>
</dbReference>
<evidence type="ECO:0000256" key="1">
    <source>
        <dbReference type="ARBA" id="ARBA00022737"/>
    </source>
</evidence>
<feature type="compositionally biased region" description="Basic residues" evidence="2">
    <location>
        <begin position="741"/>
        <end position="750"/>
    </location>
</feature>
<dbReference type="GO" id="GO:0005829">
    <property type="term" value="C:cytosol"/>
    <property type="evidence" value="ECO:0007669"/>
    <property type="project" value="TreeGrafter"/>
</dbReference>
<feature type="domain" description="DH" evidence="4">
    <location>
        <begin position="777"/>
        <end position="951"/>
    </location>
</feature>
<dbReference type="SMART" id="SM00698">
    <property type="entry name" value="MORN"/>
    <property type="match status" value="16"/>
</dbReference>
<evidence type="ECO:0000259" key="3">
    <source>
        <dbReference type="PROSITE" id="PS50003"/>
    </source>
</evidence>
<feature type="region of interest" description="Disordered" evidence="2">
    <location>
        <begin position="299"/>
        <end position="349"/>
    </location>
</feature>
<dbReference type="PROSITE" id="PS50003">
    <property type="entry name" value="PH_DOMAIN"/>
    <property type="match status" value="1"/>
</dbReference>
<dbReference type="EMBL" id="JARQWQ010000020">
    <property type="protein sequence ID" value="KAK2565375.1"/>
    <property type="molecule type" value="Genomic_DNA"/>
</dbReference>
<dbReference type="Proteomes" id="UP001249851">
    <property type="component" value="Unassembled WGS sequence"/>
</dbReference>
<dbReference type="InterPro" id="IPR011993">
    <property type="entry name" value="PH-like_dom_sf"/>
</dbReference>
<dbReference type="PANTHER" id="PTHR43215">
    <property type="entry name" value="RADIAL SPOKE HEAD 1 HOMOLOG"/>
    <property type="match status" value="1"/>
</dbReference>
<keyword evidence="6" id="KW-1185">Reference proteome</keyword>
<feature type="region of interest" description="Disordered" evidence="2">
    <location>
        <begin position="1"/>
        <end position="104"/>
    </location>
</feature>
<name>A0AAD9QQQ7_ACRCE</name>
<dbReference type="Pfam" id="PF00621">
    <property type="entry name" value="RhoGEF"/>
    <property type="match status" value="1"/>
</dbReference>
<dbReference type="PANTHER" id="PTHR43215:SF14">
    <property type="entry name" value="RADIAL SPOKE HEAD 1 HOMOLOG"/>
    <property type="match status" value="1"/>
</dbReference>
<keyword evidence="1" id="KW-0677">Repeat</keyword>
<reference evidence="5" key="2">
    <citation type="journal article" date="2023" name="Science">
        <title>Genomic signatures of disease resistance in endangered staghorn corals.</title>
        <authorList>
            <person name="Vollmer S.V."/>
            <person name="Selwyn J.D."/>
            <person name="Despard B.A."/>
            <person name="Roesel C.L."/>
        </authorList>
    </citation>
    <scope>NUCLEOTIDE SEQUENCE</scope>
    <source>
        <strain evidence="5">K2</strain>
    </source>
</reference>
<dbReference type="SUPFAM" id="SSF82185">
    <property type="entry name" value="Histone H3 K4-specific methyltransferase SET7/9 N-terminal domain"/>
    <property type="match status" value="3"/>
</dbReference>
<comment type="caution">
    <text evidence="5">The sequence shown here is derived from an EMBL/GenBank/DDBJ whole genome shotgun (WGS) entry which is preliminary data.</text>
</comment>
<reference evidence="5" key="1">
    <citation type="journal article" date="2023" name="G3 (Bethesda)">
        <title>Whole genome assembly and annotation of the endangered Caribbean coral Acropora cervicornis.</title>
        <authorList>
            <person name="Selwyn J.D."/>
            <person name="Vollmer S.V."/>
        </authorList>
    </citation>
    <scope>NUCLEOTIDE SEQUENCE</scope>
    <source>
        <strain evidence="5">K2</strain>
    </source>
</reference>
<feature type="compositionally biased region" description="Polar residues" evidence="2">
    <location>
        <begin position="406"/>
        <end position="415"/>
    </location>
</feature>
<feature type="region of interest" description="Disordered" evidence="2">
    <location>
        <begin position="599"/>
        <end position="644"/>
    </location>
</feature>
<feature type="region of interest" description="Disordered" evidence="2">
    <location>
        <begin position="211"/>
        <end position="273"/>
    </location>
</feature>
<dbReference type="SMART" id="SM00325">
    <property type="entry name" value="RhoGEF"/>
    <property type="match status" value="1"/>
</dbReference>
<feature type="region of interest" description="Disordered" evidence="2">
    <location>
        <begin position="681"/>
        <end position="756"/>
    </location>
</feature>
<protein>
    <submittedName>
        <fullName evidence="5">Alsin</fullName>
    </submittedName>
</protein>
<proteinExistence type="predicted"/>
<evidence type="ECO:0000313" key="6">
    <source>
        <dbReference type="Proteomes" id="UP001249851"/>
    </source>
</evidence>
<dbReference type="InterPro" id="IPR001849">
    <property type="entry name" value="PH_domain"/>
</dbReference>
<accession>A0AAD9QQQ7</accession>
<evidence type="ECO:0000259" key="4">
    <source>
        <dbReference type="PROSITE" id="PS50010"/>
    </source>
</evidence>
<feature type="compositionally biased region" description="Polar residues" evidence="2">
    <location>
        <begin position="211"/>
        <end position="226"/>
    </location>
</feature>
<evidence type="ECO:0000256" key="2">
    <source>
        <dbReference type="SAM" id="MobiDB-lite"/>
    </source>
</evidence>
<sequence>MALKAMGKKTISGACCESNEEVKVTPPARPKRAKNKLNGNLPQQPVEEDKNSKLNVKEASSNGNLSTDDFQDTKMEPNPSAANSDLKSQISALKNSGSREAGNGMSMMSNSMGNKRSFGTSLEYSAADVDRQFSEKKYFEKESKEVAETFNVLRDIKEERRVDFESCVSPDIAGGSQDEESFFSAEETENTSEFISLSSYNLKESLNEGCTKSEGSQALSSLNAEETNAKDETSTGFNSPAKRDQDISRIQIHSTEDSANGPANHANTTEKVENSCSSDGALFEVSGLLNSRGAVAALSNNSGHNHTSTTASPGCPPDPDLSGAVGRDFETDTESEEDLSSSTDTSSEGEYDVHLYEHHHGLILEEDFENDGEDRLNDILSAFPGGTQLVSVTTDSEDDSNRGDTPRNTLKSSGHSNSNLCNDVNDDDDESDADMSNMLACFSPKSECPVVLDNVPESMDAPVVKKSGSFQTIQNNCGSQKTLPTKEAPFKSEGLKEAEDLTNKYPLDTLIDNKDTVGYDCVDGMGMPQNTLPEPKIYSEEFKRAGDNTATPDRMNTECLRASDFKIKNEGDKIHSAEQGRFAISKKIVDEPALKLTSVTTGESPTGIEGDCQAKMEGTGKDLGDAGVPDIKGRKKKPRKVTIGNGYSIDSGTGIILSPEDDSPAELKKFVNTGSFYAARGQPVTTEAQTGKAEVTDGGPEGDTSSSPLSRYSAGRQRLGYSESFSPGDTATILHTSVGSSRRRKDKGRSKTLPNNGQITLITDNVPATFPGFPINRRAQVALELYTTERSYVRRLETVLQLFKKPCEENNYLDKKELVTMFMNIEDVYAVNKDLLFMLLERISHWNDQQCVGDLFLDQIIDRMKIYTKYCNNYPAAEKLYKDKIKKKEFEAFIHSCYEHQVCQAGLNLPAYLISVVQRIPRYLLLLQDLLKRTPENHPDYGNLSKAFAKMALEGRALIKEADVVLNGTKKIRQAWLLNDMLVFAAKGVSRSSEVEKTLDLATLWCMDLGGDNPQSAKEDSLEIYTPEHSYIMYAGTKNEKKVWLQKLRTAVAQALHGEEANESYEIESRKATFTYKDGRNYCGNLVSGKRHGHGTLSWPNQAKYQGDWRDDDRCGVGELLYNCGDKYKGQWLDDKQHGTGTLHYINGDVYHGHWFEGDMHGKGTIDFKNGDHFEGDFDHNEIHGDGELICDNGLIYKGKWEQSKCNGHGEMHYADGSFYKGQWVDNRRGGEGEFRSSDGTFYTGGWSKDLINGPGRMEYSNGDCYNGNWFKNTRYGQGVMKYSNGDVYNGGFEYDLCSKNGKMTYKDGSVYEGLWSNGLRHGEGKMSYANKSVYEGRWFYGMRHYEGVLTYANHASYHGQWDFDKQQGRGMYKDLDSGYHYEGEWKNGLKHGKGVEKTKEGRYEGEWKDNMRHGQGTEVLSCGTIYEGRWKENKKHGVGTKKLKSGMVEKQSWYEGKQVDITSTDVIELPLIQRR</sequence>
<feature type="compositionally biased region" description="Polar residues" evidence="2">
    <location>
        <begin position="723"/>
        <end position="735"/>
    </location>
</feature>
<feature type="compositionally biased region" description="Polar residues" evidence="2">
    <location>
        <begin position="299"/>
        <end position="312"/>
    </location>
</feature>
<dbReference type="CDD" id="cd00160">
    <property type="entry name" value="RhoGEF"/>
    <property type="match status" value="1"/>
</dbReference>
<dbReference type="SUPFAM" id="SSF50729">
    <property type="entry name" value="PH domain-like"/>
    <property type="match status" value="1"/>
</dbReference>
<dbReference type="InterPro" id="IPR035899">
    <property type="entry name" value="DBL_dom_sf"/>
</dbReference>
<dbReference type="Gene3D" id="2.20.110.10">
    <property type="entry name" value="Histone H3 K4-specific methyltransferase SET7/9 N-terminal domain"/>
    <property type="match status" value="7"/>
</dbReference>
<gene>
    <name evidence="5" type="ORF">P5673_011349</name>
</gene>
<feature type="compositionally biased region" description="Basic and acidic residues" evidence="2">
    <location>
        <begin position="47"/>
        <end position="56"/>
    </location>
</feature>
<feature type="region of interest" description="Disordered" evidence="2">
    <location>
        <begin position="389"/>
        <end position="432"/>
    </location>
</feature>
<feature type="compositionally biased region" description="Polar residues" evidence="2">
    <location>
        <begin position="80"/>
        <end position="98"/>
    </location>
</feature>
<dbReference type="InterPro" id="IPR000219">
    <property type="entry name" value="DH_dom"/>
</dbReference>
<organism evidence="5 6">
    <name type="scientific">Acropora cervicornis</name>
    <name type="common">Staghorn coral</name>
    <dbReference type="NCBI Taxonomy" id="6130"/>
    <lineage>
        <taxon>Eukaryota</taxon>
        <taxon>Metazoa</taxon>
        <taxon>Cnidaria</taxon>
        <taxon>Anthozoa</taxon>
        <taxon>Hexacorallia</taxon>
        <taxon>Scleractinia</taxon>
        <taxon>Astrocoeniina</taxon>
        <taxon>Acroporidae</taxon>
        <taxon>Acropora</taxon>
    </lineage>
</organism>
<dbReference type="SUPFAM" id="SSF48065">
    <property type="entry name" value="DBL homology domain (DH-domain)"/>
    <property type="match status" value="1"/>
</dbReference>